<protein>
    <submittedName>
        <fullName evidence="4">Late blight resistance homolog R1A-3</fullName>
    </submittedName>
</protein>
<comment type="caution">
    <text evidence="4">The sequence shown here is derived from an EMBL/GenBank/DDBJ whole genome shotgun (WGS) entry which is preliminary data.</text>
</comment>
<reference evidence="4 5" key="1">
    <citation type="submission" date="2019-12" db="EMBL/GenBank/DDBJ databases">
        <authorList>
            <person name="Alioto T."/>
            <person name="Alioto T."/>
            <person name="Gomez Garrido J."/>
        </authorList>
    </citation>
    <scope>NUCLEOTIDE SEQUENCE [LARGE SCALE GENOMIC DNA]</scope>
</reference>
<dbReference type="InterPro" id="IPR002182">
    <property type="entry name" value="NB-ARC"/>
</dbReference>
<evidence type="ECO:0000259" key="3">
    <source>
        <dbReference type="Pfam" id="PF00931"/>
    </source>
</evidence>
<dbReference type="Proteomes" id="UP000594638">
    <property type="component" value="Unassembled WGS sequence"/>
</dbReference>
<dbReference type="AlphaFoldDB" id="A0A8S0T7X5"/>
<keyword evidence="5" id="KW-1185">Reference proteome</keyword>
<dbReference type="GO" id="GO:0043531">
    <property type="term" value="F:ADP binding"/>
    <property type="evidence" value="ECO:0007669"/>
    <property type="project" value="InterPro"/>
</dbReference>
<evidence type="ECO:0000313" key="5">
    <source>
        <dbReference type="Proteomes" id="UP000594638"/>
    </source>
</evidence>
<name>A0A8S0T7X5_OLEEU</name>
<dbReference type="OrthoDB" id="1935686at2759"/>
<dbReference type="InterPro" id="IPR042197">
    <property type="entry name" value="Apaf_helical"/>
</dbReference>
<dbReference type="PANTHER" id="PTHR36766">
    <property type="entry name" value="PLANT BROAD-SPECTRUM MILDEW RESISTANCE PROTEIN RPW8"/>
    <property type="match status" value="1"/>
</dbReference>
<sequence>MLFPDDRNGSRVLFTSRLKNMLSETRPVIIEPPRLSSTKSWNLLEQNVFKKERCPEELQDIGEQIAANCDGLPLSIVMIAGVLLNMEKKKSVWQQVAKCLSSYISKKQMTTFPH</sequence>
<dbReference type="Pfam" id="PF00931">
    <property type="entry name" value="NB-ARC"/>
    <property type="match status" value="1"/>
</dbReference>
<dbReference type="EMBL" id="CACTIH010005732">
    <property type="protein sequence ID" value="CAA3001097.1"/>
    <property type="molecule type" value="Genomic_DNA"/>
</dbReference>
<dbReference type="Gramene" id="OE9A102230T1">
    <property type="protein sequence ID" value="OE9A102230C1"/>
    <property type="gene ID" value="OE9A102230"/>
</dbReference>
<keyword evidence="2" id="KW-0611">Plant defense</keyword>
<feature type="domain" description="NB-ARC" evidence="3">
    <location>
        <begin position="2"/>
        <end position="53"/>
    </location>
</feature>
<evidence type="ECO:0000313" key="4">
    <source>
        <dbReference type="EMBL" id="CAA3001097.1"/>
    </source>
</evidence>
<evidence type="ECO:0000256" key="1">
    <source>
        <dbReference type="ARBA" id="ARBA00022614"/>
    </source>
</evidence>
<dbReference type="GO" id="GO:0006952">
    <property type="term" value="P:defense response"/>
    <property type="evidence" value="ECO:0007669"/>
    <property type="project" value="UniProtKB-KW"/>
</dbReference>
<dbReference type="InterPro" id="IPR027417">
    <property type="entry name" value="P-loop_NTPase"/>
</dbReference>
<dbReference type="SUPFAM" id="SSF52540">
    <property type="entry name" value="P-loop containing nucleoside triphosphate hydrolases"/>
    <property type="match status" value="1"/>
</dbReference>
<keyword evidence="1" id="KW-0433">Leucine-rich repeat</keyword>
<accession>A0A8S0T7X5</accession>
<evidence type="ECO:0000256" key="2">
    <source>
        <dbReference type="ARBA" id="ARBA00022821"/>
    </source>
</evidence>
<dbReference type="PANTHER" id="PTHR36766:SF44">
    <property type="entry name" value="NBS-CODING RESISTANCE GENE ANALOG"/>
    <property type="match status" value="1"/>
</dbReference>
<organism evidence="4 5">
    <name type="scientific">Olea europaea subsp. europaea</name>
    <dbReference type="NCBI Taxonomy" id="158383"/>
    <lineage>
        <taxon>Eukaryota</taxon>
        <taxon>Viridiplantae</taxon>
        <taxon>Streptophyta</taxon>
        <taxon>Embryophyta</taxon>
        <taxon>Tracheophyta</taxon>
        <taxon>Spermatophyta</taxon>
        <taxon>Magnoliopsida</taxon>
        <taxon>eudicotyledons</taxon>
        <taxon>Gunneridae</taxon>
        <taxon>Pentapetalae</taxon>
        <taxon>asterids</taxon>
        <taxon>lamiids</taxon>
        <taxon>Lamiales</taxon>
        <taxon>Oleaceae</taxon>
        <taxon>Oleeae</taxon>
        <taxon>Olea</taxon>
    </lineage>
</organism>
<dbReference type="Gene3D" id="1.10.8.430">
    <property type="entry name" value="Helical domain of apoptotic protease-activating factors"/>
    <property type="match status" value="1"/>
</dbReference>
<gene>
    <name evidence="4" type="ORF">OLEA9_A102230</name>
</gene>
<proteinExistence type="predicted"/>